<dbReference type="RefSeq" id="WP_033388208.1">
    <property type="nucleotide sequence ID" value="NZ_FWXV01000001.1"/>
</dbReference>
<reference evidence="8 9" key="1">
    <citation type="submission" date="2017-04" db="EMBL/GenBank/DDBJ databases">
        <authorList>
            <person name="Afonso C.L."/>
            <person name="Miller P.J."/>
            <person name="Scott M.A."/>
            <person name="Spackman E."/>
            <person name="Goraichik I."/>
            <person name="Dimitrov K.M."/>
            <person name="Suarez D.L."/>
            <person name="Swayne D.E."/>
        </authorList>
    </citation>
    <scope>NUCLEOTIDE SEQUENCE [LARGE SCALE GENOMIC DNA]</scope>
    <source>
        <strain evidence="8 9">DSM 43828</strain>
    </source>
</reference>
<keyword evidence="9" id="KW-1185">Reference proteome</keyword>
<keyword evidence="5 7" id="KW-0408">Iron</keyword>
<dbReference type="OrthoDB" id="5500002at2"/>
<keyword evidence="3 7" id="KW-0479">Metal-binding</keyword>
<proteinExistence type="inferred from homology"/>
<dbReference type="InterPro" id="IPR036396">
    <property type="entry name" value="Cyt_P450_sf"/>
</dbReference>
<dbReference type="PANTHER" id="PTHR46696">
    <property type="entry name" value="P450, PUTATIVE (EUROFUNG)-RELATED"/>
    <property type="match status" value="1"/>
</dbReference>
<dbReference type="GO" id="GO:0004497">
    <property type="term" value="F:monooxygenase activity"/>
    <property type="evidence" value="ECO:0007669"/>
    <property type="project" value="UniProtKB-KW"/>
</dbReference>
<gene>
    <name evidence="8" type="ORF">SAMN05661093_01321</name>
</gene>
<dbReference type="Pfam" id="PF00067">
    <property type="entry name" value="p450"/>
    <property type="match status" value="2"/>
</dbReference>
<evidence type="ECO:0000313" key="9">
    <source>
        <dbReference type="Proteomes" id="UP000192674"/>
    </source>
</evidence>
<evidence type="ECO:0000256" key="5">
    <source>
        <dbReference type="ARBA" id="ARBA00023004"/>
    </source>
</evidence>
<organism evidence="8 9">
    <name type="scientific">Kibdelosporangium aridum</name>
    <dbReference type="NCBI Taxonomy" id="2030"/>
    <lineage>
        <taxon>Bacteria</taxon>
        <taxon>Bacillati</taxon>
        <taxon>Actinomycetota</taxon>
        <taxon>Actinomycetes</taxon>
        <taxon>Pseudonocardiales</taxon>
        <taxon>Pseudonocardiaceae</taxon>
        <taxon>Kibdelosporangium</taxon>
    </lineage>
</organism>
<evidence type="ECO:0000256" key="2">
    <source>
        <dbReference type="ARBA" id="ARBA00022617"/>
    </source>
</evidence>
<evidence type="ECO:0000256" key="7">
    <source>
        <dbReference type="RuleBase" id="RU000461"/>
    </source>
</evidence>
<dbReference type="CDD" id="cd11029">
    <property type="entry name" value="CYP107-like"/>
    <property type="match status" value="1"/>
</dbReference>
<dbReference type="EMBL" id="FWXV01000001">
    <property type="protein sequence ID" value="SMC66696.1"/>
    <property type="molecule type" value="Genomic_DNA"/>
</dbReference>
<dbReference type="PANTHER" id="PTHR46696:SF1">
    <property type="entry name" value="CYTOCHROME P450 YJIB-RELATED"/>
    <property type="match status" value="1"/>
</dbReference>
<evidence type="ECO:0000256" key="3">
    <source>
        <dbReference type="ARBA" id="ARBA00022723"/>
    </source>
</evidence>
<evidence type="ECO:0000256" key="6">
    <source>
        <dbReference type="ARBA" id="ARBA00023033"/>
    </source>
</evidence>
<evidence type="ECO:0000256" key="4">
    <source>
        <dbReference type="ARBA" id="ARBA00023002"/>
    </source>
</evidence>
<dbReference type="InterPro" id="IPR001128">
    <property type="entry name" value="Cyt_P450"/>
</dbReference>
<dbReference type="Gene3D" id="1.10.630.10">
    <property type="entry name" value="Cytochrome P450"/>
    <property type="match status" value="1"/>
</dbReference>
<dbReference type="InterPro" id="IPR002397">
    <property type="entry name" value="Cyt_P450_B"/>
</dbReference>
<dbReference type="GO" id="GO:0020037">
    <property type="term" value="F:heme binding"/>
    <property type="evidence" value="ECO:0007669"/>
    <property type="project" value="InterPro"/>
</dbReference>
<keyword evidence="2 7" id="KW-0349">Heme</keyword>
<dbReference type="PRINTS" id="PR00359">
    <property type="entry name" value="BP450"/>
</dbReference>
<accession>A0A1W2B190</accession>
<dbReference type="AlphaFoldDB" id="A0A1W2B190"/>
<dbReference type="SUPFAM" id="SSF48264">
    <property type="entry name" value="Cytochrome P450"/>
    <property type="match status" value="1"/>
</dbReference>
<keyword evidence="6 7" id="KW-0503">Monooxygenase</keyword>
<comment type="similarity">
    <text evidence="1 7">Belongs to the cytochrome P450 family.</text>
</comment>
<dbReference type="GO" id="GO:0005506">
    <property type="term" value="F:iron ion binding"/>
    <property type="evidence" value="ECO:0007669"/>
    <property type="project" value="InterPro"/>
</dbReference>
<dbReference type="GO" id="GO:0016705">
    <property type="term" value="F:oxidoreductase activity, acting on paired donors, with incorporation or reduction of molecular oxygen"/>
    <property type="evidence" value="ECO:0007669"/>
    <property type="project" value="InterPro"/>
</dbReference>
<protein>
    <submittedName>
        <fullName evidence="8">Cytochrome P450</fullName>
    </submittedName>
</protein>
<evidence type="ECO:0000256" key="1">
    <source>
        <dbReference type="ARBA" id="ARBA00010617"/>
    </source>
</evidence>
<dbReference type="InterPro" id="IPR017972">
    <property type="entry name" value="Cyt_P450_CS"/>
</dbReference>
<name>A0A1W2B190_KIBAR</name>
<keyword evidence="4 7" id="KW-0560">Oxidoreductase</keyword>
<evidence type="ECO:0000313" key="8">
    <source>
        <dbReference type="EMBL" id="SMC66696.1"/>
    </source>
</evidence>
<dbReference type="PROSITE" id="PS00086">
    <property type="entry name" value="CYTOCHROME_P450"/>
    <property type="match status" value="1"/>
</dbReference>
<dbReference type="Proteomes" id="UP000192674">
    <property type="component" value="Unassembled WGS sequence"/>
</dbReference>
<dbReference type="FunFam" id="1.10.630.10:FF:000018">
    <property type="entry name" value="Cytochrome P450 monooxygenase"/>
    <property type="match status" value="1"/>
</dbReference>
<sequence length="404" mass="44676">MSEVVRLDVEGTDIDGEGAELRRRGPAVPVELPGGVRAWAVSRHETLRRVLADPRVSKDAYKHWGAWKSGEVTHDWSLSNWVSERNMSTAHGDDHKRLRSLLASAFTARRTAALRPVVEAITGRLLDDIAQTPAGESVDLRERYAFPVPIQVICHLFGVPEEQRGELRSKVDALFDSTITAEAREANTVASHEWFRNLVKLKRESPGDDLTSALIQAMKDQPGAMNETELIDTLIGMLSAGQETTVNLLDHAIAAMLTHPEQLEQVRSGERSWSDVTEETLRWQAPVPYLPLRYAVEDIDVDGVTIRQGEPILAAYSASGRDREVYGDSADEFDIGRESKQHLAFGNGAHYCIGAPLARLEAEIALPALFDRFPNLRLAIPATELKMTPTFLSNGHTVLPVLLS</sequence>